<name>A0ABV5ZT44_9PSEU</name>
<comment type="caution">
    <text evidence="2">The sequence shown here is derived from an EMBL/GenBank/DDBJ whole genome shotgun (WGS) entry which is preliminary data.</text>
</comment>
<gene>
    <name evidence="2" type="ORF">ACFFQA_08895</name>
</gene>
<protein>
    <recommendedName>
        <fullName evidence="4">Lipoprotein</fullName>
    </recommendedName>
</protein>
<proteinExistence type="predicted"/>
<evidence type="ECO:0008006" key="4">
    <source>
        <dbReference type="Google" id="ProtNLM"/>
    </source>
</evidence>
<evidence type="ECO:0000313" key="2">
    <source>
        <dbReference type="EMBL" id="MFB9904055.1"/>
    </source>
</evidence>
<feature type="chain" id="PRO_5047538184" description="Lipoprotein" evidence="1">
    <location>
        <begin position="17"/>
        <end position="184"/>
    </location>
</feature>
<keyword evidence="3" id="KW-1185">Reference proteome</keyword>
<accession>A0ABV5ZT44</accession>
<keyword evidence="1" id="KW-0732">Signal</keyword>
<dbReference type="RefSeq" id="WP_377851215.1">
    <property type="nucleotide sequence ID" value="NZ_JBHLZU010000007.1"/>
</dbReference>
<dbReference type="EMBL" id="JBHLZU010000007">
    <property type="protein sequence ID" value="MFB9904055.1"/>
    <property type="molecule type" value="Genomic_DNA"/>
</dbReference>
<evidence type="ECO:0000313" key="3">
    <source>
        <dbReference type="Proteomes" id="UP001589693"/>
    </source>
</evidence>
<sequence length="184" mass="19169">MRTAMRALGCAALALAAVGCATQGGVRVEGKASEAERPVTTTVSGQPVTVDAVALLRGDAKVGEKIKLMLTTCENGRYPVDTRYVDVTGDGAAEVVVNVADCRGVAYAGYGYNRAGYVYELRPGQPPAQIFGIEESGVLVQPDPGSGVVLVRSRYRAGDRSCCPSGEETTVYAWTGTGFAKAGR</sequence>
<dbReference type="Proteomes" id="UP001589693">
    <property type="component" value="Unassembled WGS sequence"/>
</dbReference>
<dbReference type="PROSITE" id="PS51257">
    <property type="entry name" value="PROKAR_LIPOPROTEIN"/>
    <property type="match status" value="1"/>
</dbReference>
<reference evidence="2 3" key="1">
    <citation type="submission" date="2024-09" db="EMBL/GenBank/DDBJ databases">
        <authorList>
            <person name="Sun Q."/>
            <person name="Mori K."/>
        </authorList>
    </citation>
    <scope>NUCLEOTIDE SEQUENCE [LARGE SCALE GENOMIC DNA]</scope>
    <source>
        <strain evidence="2 3">TBRC 7907</strain>
    </source>
</reference>
<evidence type="ECO:0000256" key="1">
    <source>
        <dbReference type="SAM" id="SignalP"/>
    </source>
</evidence>
<organism evidence="2 3">
    <name type="scientific">Allokutzneria oryzae</name>
    <dbReference type="NCBI Taxonomy" id="1378989"/>
    <lineage>
        <taxon>Bacteria</taxon>
        <taxon>Bacillati</taxon>
        <taxon>Actinomycetota</taxon>
        <taxon>Actinomycetes</taxon>
        <taxon>Pseudonocardiales</taxon>
        <taxon>Pseudonocardiaceae</taxon>
        <taxon>Allokutzneria</taxon>
    </lineage>
</organism>
<feature type="signal peptide" evidence="1">
    <location>
        <begin position="1"/>
        <end position="16"/>
    </location>
</feature>